<proteinExistence type="predicted"/>
<name>A0A0M0JQM5_9EUKA</name>
<reference evidence="5" key="1">
    <citation type="journal article" date="2015" name="PLoS Genet.">
        <title>Genome Sequence and Transcriptome Analyses of Chrysochromulina tobin: Metabolic Tools for Enhanced Algal Fitness in the Prominent Order Prymnesiales (Haptophyceae).</title>
        <authorList>
            <person name="Hovde B.T."/>
            <person name="Deodato C.R."/>
            <person name="Hunsperger H.M."/>
            <person name="Ryken S.A."/>
            <person name="Yost W."/>
            <person name="Jha R.K."/>
            <person name="Patterson J."/>
            <person name="Monnat R.J. Jr."/>
            <person name="Barlow S.B."/>
            <person name="Starkenburg S.R."/>
            <person name="Cattolico R.A."/>
        </authorList>
    </citation>
    <scope>NUCLEOTIDE SEQUENCE</scope>
    <source>
        <strain evidence="5">CCMP291</strain>
    </source>
</reference>
<dbReference type="AlphaFoldDB" id="A0A0M0JQM5"/>
<dbReference type="GO" id="GO:0043226">
    <property type="term" value="C:organelle"/>
    <property type="evidence" value="ECO:0007669"/>
    <property type="project" value="UniProtKB-ARBA"/>
</dbReference>
<protein>
    <submittedName>
        <fullName evidence="4">Calmodulin</fullName>
    </submittedName>
</protein>
<keyword evidence="5" id="KW-1185">Reference proteome</keyword>
<feature type="domain" description="EF-hand" evidence="3">
    <location>
        <begin position="84"/>
        <end position="119"/>
    </location>
</feature>
<organism evidence="4 5">
    <name type="scientific">Chrysochromulina tobinii</name>
    <dbReference type="NCBI Taxonomy" id="1460289"/>
    <lineage>
        <taxon>Eukaryota</taxon>
        <taxon>Haptista</taxon>
        <taxon>Haptophyta</taxon>
        <taxon>Prymnesiophyceae</taxon>
        <taxon>Prymnesiales</taxon>
        <taxon>Chrysochromulinaceae</taxon>
        <taxon>Chrysochromulina</taxon>
    </lineage>
</organism>
<dbReference type="SUPFAM" id="SSF47473">
    <property type="entry name" value="EF-hand"/>
    <property type="match status" value="1"/>
</dbReference>
<dbReference type="Gene3D" id="1.10.238.10">
    <property type="entry name" value="EF-hand"/>
    <property type="match status" value="2"/>
</dbReference>
<dbReference type="PRINTS" id="PR00450">
    <property type="entry name" value="RECOVERIN"/>
</dbReference>
<feature type="domain" description="EF-hand" evidence="3">
    <location>
        <begin position="156"/>
        <end position="191"/>
    </location>
</feature>
<comment type="caution">
    <text evidence="4">The sequence shown here is derived from an EMBL/GenBank/DDBJ whole genome shotgun (WGS) entry which is preliminary data.</text>
</comment>
<gene>
    <name evidence="4" type="ORF">Ctob_006209</name>
</gene>
<dbReference type="InterPro" id="IPR050145">
    <property type="entry name" value="Centrin_CML-like"/>
</dbReference>
<dbReference type="OrthoDB" id="191686at2759"/>
<dbReference type="Proteomes" id="UP000037460">
    <property type="component" value="Unassembled WGS sequence"/>
</dbReference>
<evidence type="ECO:0000313" key="4">
    <source>
        <dbReference type="EMBL" id="KOO28901.1"/>
    </source>
</evidence>
<dbReference type="GO" id="GO:0005509">
    <property type="term" value="F:calcium ion binding"/>
    <property type="evidence" value="ECO:0007669"/>
    <property type="project" value="InterPro"/>
</dbReference>
<keyword evidence="1" id="KW-0677">Repeat</keyword>
<dbReference type="PANTHER" id="PTHR23050">
    <property type="entry name" value="CALCIUM BINDING PROTEIN"/>
    <property type="match status" value="1"/>
</dbReference>
<evidence type="ECO:0000313" key="5">
    <source>
        <dbReference type="Proteomes" id="UP000037460"/>
    </source>
</evidence>
<dbReference type="FunFam" id="1.10.238.10:FF:000178">
    <property type="entry name" value="Calmodulin-2 A"/>
    <property type="match status" value="1"/>
</dbReference>
<sequence length="203" mass="22025">MGSSLSGQLSMGSSLSELISSCKARIRTHVGAQKGKDSISIVDKITDAQLHEFHEAFSFFDKDGSGRIDAGELKDLMASVGQNPTDEEIQEIIFLADSDDSGDIDFAEFVALIAHRNQGQTSETLKAAFSVFDTSGDGFINAVEMQRVMLNVGEPVTLEDVEQVIRKVDQNGDGAIDYVEFTKVRSSLSTIMTNHFYDGSDTA</sequence>
<dbReference type="InterPro" id="IPR002048">
    <property type="entry name" value="EF_hand_dom"/>
</dbReference>
<evidence type="ECO:0000256" key="2">
    <source>
        <dbReference type="ARBA" id="ARBA00022837"/>
    </source>
</evidence>
<keyword evidence="2" id="KW-0106">Calcium</keyword>
<dbReference type="Pfam" id="PF13499">
    <property type="entry name" value="EF-hand_7"/>
    <property type="match status" value="2"/>
</dbReference>
<evidence type="ECO:0000259" key="3">
    <source>
        <dbReference type="PROSITE" id="PS50222"/>
    </source>
</evidence>
<feature type="domain" description="EF-hand" evidence="3">
    <location>
        <begin position="120"/>
        <end position="155"/>
    </location>
</feature>
<dbReference type="InterPro" id="IPR018247">
    <property type="entry name" value="EF_Hand_1_Ca_BS"/>
</dbReference>
<dbReference type="PROSITE" id="PS00018">
    <property type="entry name" value="EF_HAND_1"/>
    <property type="match status" value="4"/>
</dbReference>
<dbReference type="CDD" id="cd00051">
    <property type="entry name" value="EFh"/>
    <property type="match status" value="1"/>
</dbReference>
<dbReference type="PROSITE" id="PS50222">
    <property type="entry name" value="EF_HAND_2"/>
    <property type="match status" value="4"/>
</dbReference>
<dbReference type="SMART" id="SM00054">
    <property type="entry name" value="EFh"/>
    <property type="match status" value="4"/>
</dbReference>
<feature type="domain" description="EF-hand" evidence="3">
    <location>
        <begin position="48"/>
        <end position="83"/>
    </location>
</feature>
<dbReference type="EMBL" id="JWZX01002496">
    <property type="protein sequence ID" value="KOO28901.1"/>
    <property type="molecule type" value="Genomic_DNA"/>
</dbReference>
<accession>A0A0M0JQM5</accession>
<evidence type="ECO:0000256" key="1">
    <source>
        <dbReference type="ARBA" id="ARBA00022737"/>
    </source>
</evidence>
<dbReference type="InterPro" id="IPR011992">
    <property type="entry name" value="EF-hand-dom_pair"/>
</dbReference>